<dbReference type="PANTHER" id="PTHR33347">
    <property type="entry name" value="OSJNBA0091C07.3 PROTEIN"/>
    <property type="match status" value="1"/>
</dbReference>
<organism evidence="7 8">
    <name type="scientific">Hibiscus sabdariffa</name>
    <name type="common">roselle</name>
    <dbReference type="NCBI Taxonomy" id="183260"/>
    <lineage>
        <taxon>Eukaryota</taxon>
        <taxon>Viridiplantae</taxon>
        <taxon>Streptophyta</taxon>
        <taxon>Embryophyta</taxon>
        <taxon>Tracheophyta</taxon>
        <taxon>Spermatophyta</taxon>
        <taxon>Magnoliopsida</taxon>
        <taxon>eudicotyledons</taxon>
        <taxon>Gunneridae</taxon>
        <taxon>Pentapetalae</taxon>
        <taxon>rosids</taxon>
        <taxon>malvids</taxon>
        <taxon>Malvales</taxon>
        <taxon>Malvaceae</taxon>
        <taxon>Malvoideae</taxon>
        <taxon>Hibiscus</taxon>
    </lineage>
</organism>
<evidence type="ECO:0000313" key="7">
    <source>
        <dbReference type="EMBL" id="KAK9032841.1"/>
    </source>
</evidence>
<protein>
    <submittedName>
        <fullName evidence="7">Uncharacterized protein</fullName>
    </submittedName>
</protein>
<keyword evidence="2" id="KW-0963">Cytoplasm</keyword>
<keyword evidence="5" id="KW-0539">Nucleus</keyword>
<keyword evidence="3" id="KW-0203">Cytokinin biosynthesis</keyword>
<evidence type="ECO:0000313" key="8">
    <source>
        <dbReference type="Proteomes" id="UP001396334"/>
    </source>
</evidence>
<dbReference type="EMBL" id="JBBPBN010000008">
    <property type="protein sequence ID" value="KAK9032841.1"/>
    <property type="molecule type" value="Genomic_DNA"/>
</dbReference>
<keyword evidence="8" id="KW-1185">Reference proteome</keyword>
<name>A0ABR2T6E4_9ROSI</name>
<accession>A0ABR2T6E4</accession>
<reference evidence="7 8" key="1">
    <citation type="journal article" date="2024" name="G3 (Bethesda)">
        <title>Genome assembly of Hibiscus sabdariffa L. provides insights into metabolisms of medicinal natural products.</title>
        <authorList>
            <person name="Kim T."/>
        </authorList>
    </citation>
    <scope>NUCLEOTIDE SEQUENCE [LARGE SCALE GENOMIC DNA]</scope>
    <source>
        <strain evidence="7">TK-2024</strain>
        <tissue evidence="7">Old leaves</tissue>
    </source>
</reference>
<comment type="similarity">
    <text evidence="6">Belongs to the SOFL plant protein family.</text>
</comment>
<keyword evidence="4" id="KW-0932">Cytokinin signaling pathway</keyword>
<evidence type="ECO:0000256" key="3">
    <source>
        <dbReference type="ARBA" id="ARBA00022712"/>
    </source>
</evidence>
<evidence type="ECO:0000256" key="1">
    <source>
        <dbReference type="ARBA" id="ARBA00004496"/>
    </source>
</evidence>
<sequence length="139" mass="15186">MNLSASRCGSGCESGWTFYLDQSFSSQTWSGVNGARFMAEDEEEGLSMVSDASSGPRPCYCQDYAECPDENGSFCSHPATPEQPKNIKKKASTELSDFSQGFSGTHFKGKSAFQKELGFLKSGKTSYQHAGGFQERSRE</sequence>
<evidence type="ECO:0000256" key="4">
    <source>
        <dbReference type="ARBA" id="ARBA00022864"/>
    </source>
</evidence>
<comment type="subcellular location">
    <subcellularLocation>
        <location evidence="1">Cytoplasm</location>
    </subcellularLocation>
</comment>
<evidence type="ECO:0000256" key="2">
    <source>
        <dbReference type="ARBA" id="ARBA00022490"/>
    </source>
</evidence>
<evidence type="ECO:0000256" key="5">
    <source>
        <dbReference type="ARBA" id="ARBA00023242"/>
    </source>
</evidence>
<evidence type="ECO:0000256" key="6">
    <source>
        <dbReference type="ARBA" id="ARBA00024199"/>
    </source>
</evidence>
<gene>
    <name evidence="7" type="ORF">V6N11_017883</name>
</gene>
<dbReference type="Proteomes" id="UP001396334">
    <property type="component" value="Unassembled WGS sequence"/>
</dbReference>
<comment type="caution">
    <text evidence="7">The sequence shown here is derived from an EMBL/GenBank/DDBJ whole genome shotgun (WGS) entry which is preliminary data.</text>
</comment>
<proteinExistence type="inferred from homology"/>
<dbReference type="PANTHER" id="PTHR33347:SF34">
    <property type="entry name" value="PROTEIN SOB FIVE-LIKE 6"/>
    <property type="match status" value="1"/>
</dbReference>
<dbReference type="InterPro" id="IPR044670">
    <property type="entry name" value="SOFL"/>
</dbReference>